<comment type="subcellular location">
    <subcellularLocation>
        <location evidence="1">Cell membrane</location>
        <topology evidence="1">Multi-pass membrane protein</topology>
    </subcellularLocation>
</comment>
<comment type="caution">
    <text evidence="8">The sequence shown here is derived from an EMBL/GenBank/DDBJ whole genome shotgun (WGS) entry which is preliminary data.</text>
</comment>
<evidence type="ECO:0000313" key="8">
    <source>
        <dbReference type="EMBL" id="KNA91800.1"/>
    </source>
</evidence>
<dbReference type="Gene3D" id="1.20.120.20">
    <property type="entry name" value="Apolipoprotein"/>
    <property type="match status" value="1"/>
</dbReference>
<evidence type="ECO:0000256" key="7">
    <source>
        <dbReference type="SAM" id="MobiDB-lite"/>
    </source>
</evidence>
<keyword evidence="5" id="KW-1133">Transmembrane helix</keyword>
<feature type="region of interest" description="Disordered" evidence="7">
    <location>
        <begin position="308"/>
        <end position="335"/>
    </location>
</feature>
<evidence type="ECO:0000256" key="6">
    <source>
        <dbReference type="ARBA" id="ARBA00023136"/>
    </source>
</evidence>
<evidence type="ECO:0000256" key="5">
    <source>
        <dbReference type="ARBA" id="ARBA00022989"/>
    </source>
</evidence>
<keyword evidence="4" id="KW-0812">Transmembrane</keyword>
<keyword evidence="9" id="KW-1185">Reference proteome</keyword>
<dbReference type="SUPFAM" id="SSF58113">
    <property type="entry name" value="Apolipoprotein A-I"/>
    <property type="match status" value="1"/>
</dbReference>
<keyword evidence="6" id="KW-0472">Membrane</keyword>
<proteinExistence type="inferred from homology"/>
<organism evidence="8 9">
    <name type="scientific">Gordonia jacobaea</name>
    <dbReference type="NCBI Taxonomy" id="122202"/>
    <lineage>
        <taxon>Bacteria</taxon>
        <taxon>Bacillati</taxon>
        <taxon>Actinomycetota</taxon>
        <taxon>Actinomycetes</taxon>
        <taxon>Mycobacteriales</taxon>
        <taxon>Gordoniaceae</taxon>
        <taxon>Gordonia</taxon>
    </lineage>
</organism>
<accession>A0ABR5IDI4</accession>
<protein>
    <submittedName>
        <fullName evidence="8">DoxX family protein</fullName>
    </submittedName>
</protein>
<evidence type="ECO:0000313" key="9">
    <source>
        <dbReference type="Proteomes" id="UP000037247"/>
    </source>
</evidence>
<feature type="region of interest" description="Disordered" evidence="7">
    <location>
        <begin position="256"/>
        <end position="278"/>
    </location>
</feature>
<dbReference type="Proteomes" id="UP000037247">
    <property type="component" value="Unassembled WGS sequence"/>
</dbReference>
<gene>
    <name evidence="8" type="ORF">ABW18_06120</name>
</gene>
<dbReference type="RefSeq" id="WP_049698139.1">
    <property type="nucleotide sequence ID" value="NZ_CBDRLS010000006.1"/>
</dbReference>
<sequence>MILRRIARPMLASVFIVSGYDALRHPQKRAEIAEPFVESTVGVLPDEVTSVIPTDPVTLVRVNGGIQLASGVLLATGKFPRFASAVLAGSLAPTTFAGHPFWEESDPVARSMQRTHFLKNLSLMGGLLISAADTEGKPSLAWRGRRKADAALAALPLGAKASTTAWDSIREHAQDSASTLGEKSSEAAGLLKQDAHKLGERSAEAAEKFRDRAPVVAENARERSAEFADKVRDRAPVVAENARERSAEFADKVRDRAPEIAETARERSTEFADKVRDRAPEIAEAARERSAELAEAARERSAELAESAKELVSTAGDKADAAVADSKKRWRKARS</sequence>
<dbReference type="InterPro" id="IPR032808">
    <property type="entry name" value="DoxX"/>
</dbReference>
<dbReference type="PANTHER" id="PTHR33452:SF1">
    <property type="entry name" value="INNER MEMBRANE PROTEIN YPHA-RELATED"/>
    <property type="match status" value="1"/>
</dbReference>
<dbReference type="Pfam" id="PF07681">
    <property type="entry name" value="DoxX"/>
    <property type="match status" value="1"/>
</dbReference>
<dbReference type="PANTHER" id="PTHR33452">
    <property type="entry name" value="OXIDOREDUCTASE CATD-RELATED"/>
    <property type="match status" value="1"/>
</dbReference>
<name>A0ABR5IDI4_9ACTN</name>
<evidence type="ECO:0000256" key="3">
    <source>
        <dbReference type="ARBA" id="ARBA00022475"/>
    </source>
</evidence>
<comment type="similarity">
    <text evidence="2">Belongs to the DoxX family.</text>
</comment>
<reference evidence="8 9" key="1">
    <citation type="submission" date="2015-05" db="EMBL/GenBank/DDBJ databases">
        <title>Draft genome sequence of the bacterium Gordonia jacobaea a new member of the Gordonia genus.</title>
        <authorList>
            <person name="Jimenez-Galisteo G."/>
            <person name="Dominguez A."/>
            <person name="Munoz E."/>
            <person name="Vinas M."/>
        </authorList>
    </citation>
    <scope>NUCLEOTIDE SEQUENCE [LARGE SCALE GENOMIC DNA]</scope>
    <source>
        <strain evidence="9">mv1</strain>
    </source>
</reference>
<evidence type="ECO:0000256" key="1">
    <source>
        <dbReference type="ARBA" id="ARBA00004651"/>
    </source>
</evidence>
<keyword evidence="3" id="KW-1003">Cell membrane</keyword>
<dbReference type="InterPro" id="IPR051907">
    <property type="entry name" value="DoxX-like_oxidoreductase"/>
</dbReference>
<dbReference type="EMBL" id="LDTZ01000015">
    <property type="protein sequence ID" value="KNA91800.1"/>
    <property type="molecule type" value="Genomic_DNA"/>
</dbReference>
<evidence type="ECO:0000256" key="2">
    <source>
        <dbReference type="ARBA" id="ARBA00006679"/>
    </source>
</evidence>
<evidence type="ECO:0000256" key="4">
    <source>
        <dbReference type="ARBA" id="ARBA00022692"/>
    </source>
</evidence>